<evidence type="ECO:0000313" key="6">
    <source>
        <dbReference type="Proteomes" id="UP001164746"/>
    </source>
</evidence>
<accession>A0ABY7DQV9</accession>
<proteinExistence type="inferred from homology"/>
<evidence type="ECO:0000313" key="5">
    <source>
        <dbReference type="EMBL" id="WAQ98959.1"/>
    </source>
</evidence>
<evidence type="ECO:0000256" key="3">
    <source>
        <dbReference type="ARBA" id="ARBA00023274"/>
    </source>
</evidence>
<name>A0ABY7DQV9_MYAAR</name>
<keyword evidence="2" id="KW-0689">Ribosomal protein</keyword>
<dbReference type="Pfam" id="PF17136">
    <property type="entry name" value="ribosomal_L24"/>
    <property type="match status" value="1"/>
</dbReference>
<dbReference type="InterPro" id="IPR003256">
    <property type="entry name" value="Ribosomal_uL24"/>
</dbReference>
<evidence type="ECO:0000259" key="4">
    <source>
        <dbReference type="Pfam" id="PF17136"/>
    </source>
</evidence>
<keyword evidence="3" id="KW-0687">Ribonucleoprotein</keyword>
<dbReference type="InterPro" id="IPR057264">
    <property type="entry name" value="Ribosomal_uL24_C"/>
</dbReference>
<dbReference type="Gene3D" id="2.30.30.30">
    <property type="match status" value="1"/>
</dbReference>
<gene>
    <name evidence="5" type="ORF">MAR_023332</name>
</gene>
<feature type="domain" description="Large ribosomal subunit protein uL24 C-terminal" evidence="4">
    <location>
        <begin position="3"/>
        <end position="66"/>
    </location>
</feature>
<dbReference type="PANTHER" id="PTHR12903">
    <property type="entry name" value="MITOCHONDRIAL RIBOSOMAL PROTEIN L24"/>
    <property type="match status" value="1"/>
</dbReference>
<comment type="similarity">
    <text evidence="1">Belongs to the universal ribosomal protein uL24 family.</text>
</comment>
<evidence type="ECO:0000256" key="2">
    <source>
        <dbReference type="ARBA" id="ARBA00022980"/>
    </source>
</evidence>
<reference evidence="5" key="1">
    <citation type="submission" date="2022-11" db="EMBL/GenBank/DDBJ databases">
        <title>Centuries of genome instability and evolution in soft-shell clam transmissible cancer (bioRxiv).</title>
        <authorList>
            <person name="Hart S.F.M."/>
            <person name="Yonemitsu M.A."/>
            <person name="Giersch R.M."/>
            <person name="Beal B.F."/>
            <person name="Arriagada G."/>
            <person name="Davis B.W."/>
            <person name="Ostrander E.A."/>
            <person name="Goff S.P."/>
            <person name="Metzger M.J."/>
        </authorList>
    </citation>
    <scope>NUCLEOTIDE SEQUENCE</scope>
    <source>
        <strain evidence="5">MELC-2E11</strain>
        <tissue evidence="5">Siphon/mantle</tissue>
    </source>
</reference>
<dbReference type="EMBL" id="CP111014">
    <property type="protein sequence ID" value="WAQ98959.1"/>
    <property type="molecule type" value="Genomic_DNA"/>
</dbReference>
<keyword evidence="6" id="KW-1185">Reference proteome</keyword>
<evidence type="ECO:0000256" key="1">
    <source>
        <dbReference type="ARBA" id="ARBA00010618"/>
    </source>
</evidence>
<protein>
    <submittedName>
        <fullName evidence="5">RM24-like protein</fullName>
    </submittedName>
</protein>
<sequence>MFKRGVQPDYSNPGGFSNILAQEEPLLVTHEVKLIDPSDRKKTDIVWRYTDEGERIRVSVRTGRIIPMPILHLHTWEDGTNDMKKIMGENDTDVVKVKEETFQPKLCTFEEDICESMGIKYQPIKSRGYKY</sequence>
<dbReference type="InterPro" id="IPR014722">
    <property type="entry name" value="Rib_uL2_dom2"/>
</dbReference>
<organism evidence="5 6">
    <name type="scientific">Mya arenaria</name>
    <name type="common">Soft-shell clam</name>
    <dbReference type="NCBI Taxonomy" id="6604"/>
    <lineage>
        <taxon>Eukaryota</taxon>
        <taxon>Metazoa</taxon>
        <taxon>Spiralia</taxon>
        <taxon>Lophotrochozoa</taxon>
        <taxon>Mollusca</taxon>
        <taxon>Bivalvia</taxon>
        <taxon>Autobranchia</taxon>
        <taxon>Heteroconchia</taxon>
        <taxon>Euheterodonta</taxon>
        <taxon>Imparidentia</taxon>
        <taxon>Neoheterodontei</taxon>
        <taxon>Myida</taxon>
        <taxon>Myoidea</taxon>
        <taxon>Myidae</taxon>
        <taxon>Mya</taxon>
    </lineage>
</organism>
<dbReference type="Proteomes" id="UP001164746">
    <property type="component" value="Chromosome 3"/>
</dbReference>